<organism evidence="1 2">
    <name type="scientific">Oerskovia rustica</name>
    <dbReference type="NCBI Taxonomy" id="2762237"/>
    <lineage>
        <taxon>Bacteria</taxon>
        <taxon>Bacillati</taxon>
        <taxon>Actinomycetota</taxon>
        <taxon>Actinomycetes</taxon>
        <taxon>Micrococcales</taxon>
        <taxon>Cellulomonadaceae</taxon>
        <taxon>Oerskovia</taxon>
    </lineage>
</organism>
<dbReference type="RefSeq" id="WP_191794542.1">
    <property type="nucleotide sequence ID" value="NZ_JACSQQ010000003.1"/>
</dbReference>
<sequence length="124" mass="13663">MAERVMERRATVVACPPPAVCERFDTGHLLHPVHERMLRNRPWGWREGVVLAVRAHDGGAEVVVEYASGEGACRVWHHTLLDVGPGATVRVHEQYHALEVEGQGLNVRLLGGVGPTPEPVRSPR</sequence>
<dbReference type="EMBL" id="JACSQQ010000003">
    <property type="protein sequence ID" value="MBD7949313.1"/>
    <property type="molecule type" value="Genomic_DNA"/>
</dbReference>
<reference evidence="1 2" key="1">
    <citation type="submission" date="2020-08" db="EMBL/GenBank/DDBJ databases">
        <title>A Genomic Blueprint of the Chicken Gut Microbiome.</title>
        <authorList>
            <person name="Gilroy R."/>
            <person name="Ravi A."/>
            <person name="Getino M."/>
            <person name="Pursley I."/>
            <person name="Horton D.L."/>
            <person name="Alikhan N.-F."/>
            <person name="Baker D."/>
            <person name="Gharbi K."/>
            <person name="Hall N."/>
            <person name="Watson M."/>
            <person name="Adriaenssens E.M."/>
            <person name="Foster-Nyarko E."/>
            <person name="Jarju S."/>
            <person name="Secka A."/>
            <person name="Antonio M."/>
            <person name="Oren A."/>
            <person name="Chaudhuri R."/>
            <person name="La Ragione R.M."/>
            <person name="Hildebrand F."/>
            <person name="Pallen M.J."/>
        </authorList>
    </citation>
    <scope>NUCLEOTIDE SEQUENCE [LARGE SCALE GENOMIC DNA]</scope>
    <source>
        <strain evidence="1 2">Sa4CUA1</strain>
    </source>
</reference>
<keyword evidence="2" id="KW-1185">Reference proteome</keyword>
<evidence type="ECO:0000313" key="1">
    <source>
        <dbReference type="EMBL" id="MBD7949313.1"/>
    </source>
</evidence>
<comment type="caution">
    <text evidence="1">The sequence shown here is derived from an EMBL/GenBank/DDBJ whole genome shotgun (WGS) entry which is preliminary data.</text>
</comment>
<evidence type="ECO:0000313" key="2">
    <source>
        <dbReference type="Proteomes" id="UP000641803"/>
    </source>
</evidence>
<dbReference type="Proteomes" id="UP000641803">
    <property type="component" value="Unassembled WGS sequence"/>
</dbReference>
<gene>
    <name evidence="1" type="ORF">H9652_02675</name>
</gene>
<accession>A0ABR8RNG9</accession>
<name>A0ABR8RNG9_9CELL</name>
<protein>
    <submittedName>
        <fullName evidence="1">Uncharacterized protein</fullName>
    </submittedName>
</protein>
<proteinExistence type="predicted"/>